<evidence type="ECO:0000313" key="3">
    <source>
        <dbReference type="EMBL" id="KPL75779.1"/>
    </source>
</evidence>
<dbReference type="Proteomes" id="UP000050501">
    <property type="component" value="Unassembled WGS sequence"/>
</dbReference>
<protein>
    <recommendedName>
        <fullName evidence="5">Tetratricopeptide repeat protein</fullName>
    </recommendedName>
</protein>
<dbReference type="STRING" id="229921.ADN01_18360"/>
<proteinExistence type="predicted"/>
<dbReference type="SUPFAM" id="SSF48452">
    <property type="entry name" value="TPR-like"/>
    <property type="match status" value="1"/>
</dbReference>
<sequence length="203" mass="22174">MSQAVEPAALQALHRARQALSQRDSASARRWAEEAAHLAPHLEEPWLILAAVAAPQESIQFLKRALEVNPTSQRARKGMHWAVRRQREAQSQLTPPAPDLGATRQVTVTARPSAPVMSPDRTSPVAVRRSPAQPPRKKTNALLAAAPWLAAVLFLCLAGFTWLVWNNQWVVLAGNHDAPRDISLLKPSLTPTDTPTSTATPTH</sequence>
<keyword evidence="2" id="KW-0472">Membrane</keyword>
<reference evidence="3 4" key="1">
    <citation type="submission" date="2015-07" db="EMBL/GenBank/DDBJ databases">
        <title>Genome sequence of Levilinea saccharolytica DSM 16555.</title>
        <authorList>
            <person name="Hemp J."/>
            <person name="Ward L.M."/>
            <person name="Pace L.A."/>
            <person name="Fischer W.W."/>
        </authorList>
    </citation>
    <scope>NUCLEOTIDE SEQUENCE [LARGE SCALE GENOMIC DNA]</scope>
    <source>
        <strain evidence="3 4">KIBI-1</strain>
    </source>
</reference>
<name>A0A0P6Y258_9CHLR</name>
<evidence type="ECO:0000313" key="4">
    <source>
        <dbReference type="Proteomes" id="UP000050501"/>
    </source>
</evidence>
<feature type="region of interest" description="Disordered" evidence="1">
    <location>
        <begin position="184"/>
        <end position="203"/>
    </location>
</feature>
<feature type="region of interest" description="Disordered" evidence="1">
    <location>
        <begin position="112"/>
        <end position="135"/>
    </location>
</feature>
<comment type="caution">
    <text evidence="3">The sequence shown here is derived from an EMBL/GenBank/DDBJ whole genome shotgun (WGS) entry which is preliminary data.</text>
</comment>
<keyword evidence="2" id="KW-1133">Transmembrane helix</keyword>
<evidence type="ECO:0008006" key="5">
    <source>
        <dbReference type="Google" id="ProtNLM"/>
    </source>
</evidence>
<dbReference type="InterPro" id="IPR011990">
    <property type="entry name" value="TPR-like_helical_dom_sf"/>
</dbReference>
<gene>
    <name evidence="3" type="ORF">ADN01_18360</name>
</gene>
<accession>A0A0P6Y258</accession>
<dbReference type="EMBL" id="LGCM01000065">
    <property type="protein sequence ID" value="KPL75779.1"/>
    <property type="molecule type" value="Genomic_DNA"/>
</dbReference>
<organism evidence="3 4">
    <name type="scientific">Levilinea saccharolytica</name>
    <dbReference type="NCBI Taxonomy" id="229921"/>
    <lineage>
        <taxon>Bacteria</taxon>
        <taxon>Bacillati</taxon>
        <taxon>Chloroflexota</taxon>
        <taxon>Anaerolineae</taxon>
        <taxon>Anaerolineales</taxon>
        <taxon>Anaerolineaceae</taxon>
        <taxon>Levilinea</taxon>
    </lineage>
</organism>
<feature type="transmembrane region" description="Helical" evidence="2">
    <location>
        <begin position="141"/>
        <end position="165"/>
    </location>
</feature>
<dbReference type="AlphaFoldDB" id="A0A0P6Y258"/>
<evidence type="ECO:0000256" key="2">
    <source>
        <dbReference type="SAM" id="Phobius"/>
    </source>
</evidence>
<dbReference type="RefSeq" id="WP_075071348.1">
    <property type="nucleotide sequence ID" value="NZ_LGCM01000065.1"/>
</dbReference>
<evidence type="ECO:0000256" key="1">
    <source>
        <dbReference type="SAM" id="MobiDB-lite"/>
    </source>
</evidence>
<keyword evidence="4" id="KW-1185">Reference proteome</keyword>
<keyword evidence="2" id="KW-0812">Transmembrane</keyword>